<gene>
    <name evidence="1" type="ORF">DSO57_1034546</name>
</gene>
<name>A0ACC2TB55_9FUNG</name>
<reference evidence="1" key="1">
    <citation type="submission" date="2022-04" db="EMBL/GenBank/DDBJ databases">
        <title>Genome of the entomopathogenic fungus Entomophthora muscae.</title>
        <authorList>
            <person name="Elya C."/>
            <person name="Lovett B.R."/>
            <person name="Lee E."/>
            <person name="Macias A.M."/>
            <person name="Hajek A.E."/>
            <person name="De Bivort B.L."/>
            <person name="Kasson M.T."/>
            <person name="De Fine Licht H.H."/>
            <person name="Stajich J.E."/>
        </authorList>
    </citation>
    <scope>NUCLEOTIDE SEQUENCE</scope>
    <source>
        <strain evidence="1">Berkeley</strain>
    </source>
</reference>
<dbReference type="Proteomes" id="UP001165960">
    <property type="component" value="Unassembled WGS sequence"/>
</dbReference>
<protein>
    <submittedName>
        <fullName evidence="1">Uncharacterized protein</fullName>
    </submittedName>
</protein>
<dbReference type="EMBL" id="QTSX02003129">
    <property type="protein sequence ID" value="KAJ9071676.1"/>
    <property type="molecule type" value="Genomic_DNA"/>
</dbReference>
<keyword evidence="2" id="KW-1185">Reference proteome</keyword>
<accession>A0ACC2TB55</accession>
<proteinExistence type="predicted"/>
<comment type="caution">
    <text evidence="1">The sequence shown here is derived from an EMBL/GenBank/DDBJ whole genome shotgun (WGS) entry which is preliminary data.</text>
</comment>
<evidence type="ECO:0000313" key="2">
    <source>
        <dbReference type="Proteomes" id="UP001165960"/>
    </source>
</evidence>
<organism evidence="1 2">
    <name type="scientific">Entomophthora muscae</name>
    <dbReference type="NCBI Taxonomy" id="34485"/>
    <lineage>
        <taxon>Eukaryota</taxon>
        <taxon>Fungi</taxon>
        <taxon>Fungi incertae sedis</taxon>
        <taxon>Zoopagomycota</taxon>
        <taxon>Entomophthoromycotina</taxon>
        <taxon>Entomophthoromycetes</taxon>
        <taxon>Entomophthorales</taxon>
        <taxon>Entomophthoraceae</taxon>
        <taxon>Entomophthora</taxon>
    </lineage>
</organism>
<evidence type="ECO:0000313" key="1">
    <source>
        <dbReference type="EMBL" id="KAJ9071676.1"/>
    </source>
</evidence>
<sequence length="175" mass="18910">MSAYYILTYFAGSFGRFNIHAKVFHWLMTVYPIITALTGFQFSNLLPYILQVVPTILGYYKCDAVQPATRHPPAGDSTPLTAGPSTPEGWGNCPIGKPEKATSPNLKIEESAAQIWNLPHLGGVNSLPCNSHNAGITGLEFGCMKAPKGNQGKCKSEINNTLMAKPLQSQSQKGI</sequence>